<evidence type="ECO:0000259" key="3">
    <source>
        <dbReference type="PROSITE" id="PS50905"/>
    </source>
</evidence>
<accession>A0A897MY23</accession>
<dbReference type="RefSeq" id="WP_229115183.1">
    <property type="nucleotide sequence ID" value="NZ_CP064787.1"/>
</dbReference>
<dbReference type="InterPro" id="IPR009040">
    <property type="entry name" value="Ferritin-like_diiron"/>
</dbReference>
<keyword evidence="1" id="KW-0409">Iron storage</keyword>
<dbReference type="AlphaFoldDB" id="A0A897MY23"/>
<dbReference type="PANTHER" id="PTHR30295">
    <property type="entry name" value="BACTERIOFERRITIN"/>
    <property type="match status" value="1"/>
</dbReference>
<dbReference type="GeneID" id="68854638"/>
<dbReference type="InterPro" id="IPR008331">
    <property type="entry name" value="Ferritin_DPS_dom"/>
</dbReference>
<dbReference type="EMBL" id="CP064787">
    <property type="protein sequence ID" value="QSG05357.1"/>
    <property type="molecule type" value="Genomic_DNA"/>
</dbReference>
<dbReference type="GO" id="GO:0006879">
    <property type="term" value="P:intracellular iron ion homeostasis"/>
    <property type="evidence" value="ECO:0007669"/>
    <property type="project" value="UniProtKB-KW"/>
</dbReference>
<dbReference type="PROSITE" id="PS50905">
    <property type="entry name" value="FERRITIN_LIKE"/>
    <property type="match status" value="1"/>
</dbReference>
<proteinExistence type="predicted"/>
<dbReference type="GO" id="GO:0020037">
    <property type="term" value="F:heme binding"/>
    <property type="evidence" value="ECO:0007669"/>
    <property type="project" value="TreeGrafter"/>
</dbReference>
<evidence type="ECO:0000256" key="1">
    <source>
        <dbReference type="ARBA" id="ARBA00022434"/>
    </source>
</evidence>
<gene>
    <name evidence="4" type="ORF">HSR121_1010</name>
</gene>
<dbReference type="InterPro" id="IPR012347">
    <property type="entry name" value="Ferritin-like"/>
</dbReference>
<organism evidence="4 5">
    <name type="scientific">Halapricum desulfuricans</name>
    <dbReference type="NCBI Taxonomy" id="2841257"/>
    <lineage>
        <taxon>Archaea</taxon>
        <taxon>Methanobacteriati</taxon>
        <taxon>Methanobacteriota</taxon>
        <taxon>Stenosarchaea group</taxon>
        <taxon>Halobacteria</taxon>
        <taxon>Halobacteriales</taxon>
        <taxon>Haloarculaceae</taxon>
        <taxon>Halapricum</taxon>
    </lineage>
</organism>
<dbReference type="GO" id="GO:0008199">
    <property type="term" value="F:ferric iron binding"/>
    <property type="evidence" value="ECO:0007669"/>
    <property type="project" value="InterPro"/>
</dbReference>
<sequence length="147" mass="16334">MSDEVVDLLEQAYVDEVETVMNYLANAIYLETFDGEDVAEDLMEDVEEELGHAEELGYRLRYYGEVPPASMDIEPAQDMLQPPEDSTDVEAVIDGVIEAEEEAIETYETLVAAAEDADDYVTADLATELLADEQAHKAAFLSIKKSF</sequence>
<dbReference type="PANTHER" id="PTHR30295:SF0">
    <property type="entry name" value="BACTERIOFERRITIN"/>
    <property type="match status" value="1"/>
</dbReference>
<name>A0A897MY23_9EURY</name>
<dbReference type="InterPro" id="IPR009078">
    <property type="entry name" value="Ferritin-like_SF"/>
</dbReference>
<reference evidence="4" key="1">
    <citation type="submission" date="2020-11" db="EMBL/GenBank/DDBJ databases">
        <title>Carbohydrate-dependent, anaerobic sulfur respiration: A novel catabolism in halophilic archaea.</title>
        <authorList>
            <person name="Sorokin D.Y."/>
            <person name="Messina E."/>
            <person name="Smedile F."/>
            <person name="La Cono V."/>
            <person name="Hallsworth J.E."/>
            <person name="Yakimov M.M."/>
        </authorList>
    </citation>
    <scope>NUCLEOTIDE SEQUENCE</scope>
    <source>
        <strain evidence="4">HSR12-1</strain>
    </source>
</reference>
<evidence type="ECO:0000256" key="2">
    <source>
        <dbReference type="ARBA" id="ARBA00023004"/>
    </source>
</evidence>
<keyword evidence="2" id="KW-0408">Iron</keyword>
<dbReference type="GO" id="GO:0005829">
    <property type="term" value="C:cytosol"/>
    <property type="evidence" value="ECO:0007669"/>
    <property type="project" value="TreeGrafter"/>
</dbReference>
<feature type="domain" description="Ferritin-like diiron" evidence="3">
    <location>
        <begin position="1"/>
        <end position="147"/>
    </location>
</feature>
<protein>
    <recommendedName>
        <fullName evidence="3">Ferritin-like diiron domain-containing protein</fullName>
    </recommendedName>
</protein>
<evidence type="ECO:0000313" key="4">
    <source>
        <dbReference type="EMBL" id="QSG05357.1"/>
    </source>
</evidence>
<evidence type="ECO:0000313" key="5">
    <source>
        <dbReference type="Proteomes" id="UP000663525"/>
    </source>
</evidence>
<dbReference type="Proteomes" id="UP000663525">
    <property type="component" value="Chromosome"/>
</dbReference>
<dbReference type="SUPFAM" id="SSF47240">
    <property type="entry name" value="Ferritin-like"/>
    <property type="match status" value="1"/>
</dbReference>
<dbReference type="Gene3D" id="1.20.1260.10">
    <property type="match status" value="1"/>
</dbReference>
<dbReference type="GO" id="GO:0004322">
    <property type="term" value="F:ferroxidase activity"/>
    <property type="evidence" value="ECO:0007669"/>
    <property type="project" value="TreeGrafter"/>
</dbReference>
<dbReference type="Pfam" id="PF00210">
    <property type="entry name" value="Ferritin"/>
    <property type="match status" value="1"/>
</dbReference>